<evidence type="ECO:0000313" key="1">
    <source>
        <dbReference type="EMBL" id="JAH53786.1"/>
    </source>
</evidence>
<proteinExistence type="predicted"/>
<dbReference type="EMBL" id="GBXM01054791">
    <property type="protein sequence ID" value="JAH53786.1"/>
    <property type="molecule type" value="Transcribed_RNA"/>
</dbReference>
<sequence>MFMHSRSFVSSNRCTFCCKQG</sequence>
<reference evidence="1" key="2">
    <citation type="journal article" date="2015" name="Fish Shellfish Immunol.">
        <title>Early steps in the European eel (Anguilla anguilla)-Vibrio vulnificus interaction in the gills: Role of the RtxA13 toxin.</title>
        <authorList>
            <person name="Callol A."/>
            <person name="Pajuelo D."/>
            <person name="Ebbesson L."/>
            <person name="Teles M."/>
            <person name="MacKenzie S."/>
            <person name="Amaro C."/>
        </authorList>
    </citation>
    <scope>NUCLEOTIDE SEQUENCE</scope>
</reference>
<accession>A0A0E9TJP0</accession>
<protein>
    <submittedName>
        <fullName evidence="1">Uncharacterized protein</fullName>
    </submittedName>
</protein>
<reference evidence="1" key="1">
    <citation type="submission" date="2014-11" db="EMBL/GenBank/DDBJ databases">
        <authorList>
            <person name="Amaro Gonzalez C."/>
        </authorList>
    </citation>
    <scope>NUCLEOTIDE SEQUENCE</scope>
</reference>
<name>A0A0E9TJP0_ANGAN</name>
<dbReference type="AlphaFoldDB" id="A0A0E9TJP0"/>
<organism evidence="1">
    <name type="scientific">Anguilla anguilla</name>
    <name type="common">European freshwater eel</name>
    <name type="synonym">Muraena anguilla</name>
    <dbReference type="NCBI Taxonomy" id="7936"/>
    <lineage>
        <taxon>Eukaryota</taxon>
        <taxon>Metazoa</taxon>
        <taxon>Chordata</taxon>
        <taxon>Craniata</taxon>
        <taxon>Vertebrata</taxon>
        <taxon>Euteleostomi</taxon>
        <taxon>Actinopterygii</taxon>
        <taxon>Neopterygii</taxon>
        <taxon>Teleostei</taxon>
        <taxon>Anguilliformes</taxon>
        <taxon>Anguillidae</taxon>
        <taxon>Anguilla</taxon>
    </lineage>
</organism>